<gene>
    <name evidence="1" type="ORF">MYSEV_219</name>
</gene>
<evidence type="ECO:0000313" key="2">
    <source>
        <dbReference type="Proteomes" id="UP000792671"/>
    </source>
</evidence>
<dbReference type="KEGG" id="vg:15613841"/>
<sequence length="92" mass="10517">MASKKNNDLGYFNNLKTEDISQSQVFKDNYKPGYYGLASNAANPADTYKTEPAKPDTVDIWGDKRLEGKMIPKSKKKINERIDFTIQRIKTI</sequence>
<dbReference type="Proteomes" id="UP000792671">
    <property type="component" value="Genome"/>
</dbReference>
<protein>
    <submittedName>
        <fullName evidence="1">Uncharacterized protein</fullName>
    </submittedName>
</protein>
<keyword evidence="2" id="KW-1185">Reference proteome</keyword>
<organism evidence="1 2">
    <name type="scientific">Mythimna separata entomopoxvirus 'L'</name>
    <dbReference type="NCBI Taxonomy" id="1293572"/>
    <lineage>
        <taxon>Viruses</taxon>
        <taxon>Varidnaviria</taxon>
        <taxon>Bamfordvirae</taxon>
        <taxon>Nucleocytoviricota</taxon>
        <taxon>Pokkesviricetes</taxon>
        <taxon>Chitovirales</taxon>
        <taxon>Poxviridae</taxon>
        <taxon>Entomopoxvirinae</taxon>
        <taxon>Betaentomopoxvirus</taxon>
        <taxon>Betaentomopoxvirus mseparata</taxon>
        <taxon>Mythimna separata entomopoxvirus</taxon>
    </lineage>
</organism>
<dbReference type="GeneID" id="15613841"/>
<dbReference type="RefSeq" id="YP_008003736.1">
    <property type="nucleotide sequence ID" value="NC_021246.1"/>
</dbReference>
<name>A0A916KQB2_9POXV</name>
<dbReference type="OrthoDB" id="26439at10239"/>
<proteinExistence type="predicted"/>
<reference evidence="1 2" key="1">
    <citation type="journal article" date="2013" name="J. Virol.">
        <title>New Insights into the Evolution of Entomopoxvirinae from the Complete Genome Sequences of Four Entomopoxviruses Infecting Adoxophyes honmai, Choristoneura biennis, Choristoneura rosaceana, and Mythimna separata.</title>
        <authorList>
            <person name="Theze J."/>
            <person name="Takatsuka J."/>
            <person name="Li Z."/>
            <person name="Gallais J."/>
            <person name="Doucet D."/>
            <person name="Arif B."/>
            <person name="Nakai M."/>
            <person name="Herniou E.A."/>
        </authorList>
    </citation>
    <scope>NUCLEOTIDE SEQUENCE [LARGE SCALE GENOMIC DNA]</scope>
</reference>
<dbReference type="EMBL" id="HF679134">
    <property type="protein sequence ID" value="CCU56417.1"/>
    <property type="molecule type" value="Genomic_DNA"/>
</dbReference>
<evidence type="ECO:0000313" key="1">
    <source>
        <dbReference type="EMBL" id="CCU56417.1"/>
    </source>
</evidence>
<accession>A0A916KQB2</accession>